<dbReference type="Proteomes" id="UP001322138">
    <property type="component" value="Unassembled WGS sequence"/>
</dbReference>
<dbReference type="RefSeq" id="XP_062734308.1">
    <property type="nucleotide sequence ID" value="XM_062872263.1"/>
</dbReference>
<dbReference type="EMBL" id="JAFFGZ010000004">
    <property type="protein sequence ID" value="KAK4645332.1"/>
    <property type="molecule type" value="Genomic_DNA"/>
</dbReference>
<protein>
    <submittedName>
        <fullName evidence="2">Uncharacterized protein</fullName>
    </submittedName>
</protein>
<accession>A0ABR0FPT2</accession>
<evidence type="ECO:0000256" key="1">
    <source>
        <dbReference type="SAM" id="MobiDB-lite"/>
    </source>
</evidence>
<feature type="region of interest" description="Disordered" evidence="1">
    <location>
        <begin position="34"/>
        <end position="65"/>
    </location>
</feature>
<evidence type="ECO:0000313" key="2">
    <source>
        <dbReference type="EMBL" id="KAK4645332.1"/>
    </source>
</evidence>
<proteinExistence type="predicted"/>
<comment type="caution">
    <text evidence="2">The sequence shown here is derived from an EMBL/GenBank/DDBJ whole genome shotgun (WGS) entry which is preliminary data.</text>
</comment>
<evidence type="ECO:0000313" key="3">
    <source>
        <dbReference type="Proteomes" id="UP001322138"/>
    </source>
</evidence>
<reference evidence="2 3" key="1">
    <citation type="journal article" date="2023" name="bioRxiv">
        <title>High-quality genome assemblies of four members of thePodospora anserinaspecies complex.</title>
        <authorList>
            <person name="Ament-Velasquez S.L."/>
            <person name="Vogan A.A."/>
            <person name="Wallerman O."/>
            <person name="Hartmann F."/>
            <person name="Gautier V."/>
            <person name="Silar P."/>
            <person name="Giraud T."/>
            <person name="Johannesson H."/>
        </authorList>
    </citation>
    <scope>NUCLEOTIDE SEQUENCE [LARGE SCALE GENOMIC DNA]</scope>
    <source>
        <strain evidence="2 3">CBS 112042</strain>
    </source>
</reference>
<keyword evidence="3" id="KW-1185">Reference proteome</keyword>
<name>A0ABR0FPT2_9PEZI</name>
<sequence length="103" mass="10976">MTTYSFSRSLRAGPSIGCFEAGWIVQTHLPSPGPTLAPVPPHKVYESQSNAKEASGKGNKNKLETVGPLARRYGSNMQEEGCPCSTMPVLSHSRHGNTSDASC</sequence>
<gene>
    <name evidence="2" type="ORF">QC761_0031440</name>
</gene>
<dbReference type="GeneID" id="87891387"/>
<organism evidence="2 3">
    <name type="scientific">Podospora bellae-mahoneyi</name>
    <dbReference type="NCBI Taxonomy" id="2093777"/>
    <lineage>
        <taxon>Eukaryota</taxon>
        <taxon>Fungi</taxon>
        <taxon>Dikarya</taxon>
        <taxon>Ascomycota</taxon>
        <taxon>Pezizomycotina</taxon>
        <taxon>Sordariomycetes</taxon>
        <taxon>Sordariomycetidae</taxon>
        <taxon>Sordariales</taxon>
        <taxon>Podosporaceae</taxon>
        <taxon>Podospora</taxon>
    </lineage>
</organism>